<organism evidence="1 2">
    <name type="scientific">Speluncibacter jeojiensis</name>
    <dbReference type="NCBI Taxonomy" id="2710754"/>
    <lineage>
        <taxon>Bacteria</taxon>
        <taxon>Bacillati</taxon>
        <taxon>Actinomycetota</taxon>
        <taxon>Actinomycetes</taxon>
        <taxon>Mycobacteriales</taxon>
        <taxon>Speluncibacteraceae</taxon>
        <taxon>Speluncibacter</taxon>
    </lineage>
</organism>
<dbReference type="AlphaFoldDB" id="A0A9X4RF33"/>
<sequence>MAKERTTEEFADPGDFARWLSEHHRTSAGIWMRIAKKGSAARTATYRQALEVALCFGWIDGQKRALDDDYFLQGFSPRTARSPWSRRNREIAERLERKGALETPGRAEVERARADGRWERAYDGQARAEVPADLAAALEDSPRAREFFAALDGRNRYAAIYRVQSCVKAETRARRIAKFVAMFEAGEKFHP</sequence>
<dbReference type="RefSeq" id="WP_277829805.1">
    <property type="nucleotide sequence ID" value="NZ_JAAIVF010000001.1"/>
</dbReference>
<name>A0A9X4RF33_9ACTN</name>
<evidence type="ECO:0000313" key="1">
    <source>
        <dbReference type="EMBL" id="MDG3016535.1"/>
    </source>
</evidence>
<evidence type="ECO:0000313" key="2">
    <source>
        <dbReference type="Proteomes" id="UP001152755"/>
    </source>
</evidence>
<comment type="caution">
    <text evidence="1">The sequence shown here is derived from an EMBL/GenBank/DDBJ whole genome shotgun (WGS) entry which is preliminary data.</text>
</comment>
<accession>A0A9X4RF33</accession>
<reference evidence="1" key="1">
    <citation type="submission" date="2022-08" db="EMBL/GenBank/DDBJ databases">
        <title>Genome analysis of Corynebacteriales strain.</title>
        <authorList>
            <person name="Lee S.D."/>
        </authorList>
    </citation>
    <scope>NUCLEOTIDE SEQUENCE</scope>
    <source>
        <strain evidence="1">D3-21</strain>
    </source>
</reference>
<gene>
    <name evidence="1" type="ORF">NVS88_18425</name>
</gene>
<proteinExistence type="predicted"/>
<keyword evidence="2" id="KW-1185">Reference proteome</keyword>
<protein>
    <submittedName>
        <fullName evidence="1">YdeI/OmpD-associated family protein</fullName>
    </submittedName>
</protein>
<dbReference type="EMBL" id="JANRHA010000014">
    <property type="protein sequence ID" value="MDG3016535.1"/>
    <property type="molecule type" value="Genomic_DNA"/>
</dbReference>
<dbReference type="Pfam" id="PF13376">
    <property type="entry name" value="OmdA"/>
    <property type="match status" value="1"/>
</dbReference>
<dbReference type="Proteomes" id="UP001152755">
    <property type="component" value="Unassembled WGS sequence"/>
</dbReference>